<dbReference type="PIRSF" id="PIRSF004762">
    <property type="entry name" value="CHP00423"/>
    <property type="match status" value="1"/>
</dbReference>
<evidence type="ECO:0000256" key="7">
    <source>
        <dbReference type="PIRSR" id="PIRSR004762-2"/>
    </source>
</evidence>
<evidence type="ECO:0000256" key="2">
    <source>
        <dbReference type="ARBA" id="ARBA00022691"/>
    </source>
</evidence>
<dbReference type="InterPro" id="IPR034405">
    <property type="entry name" value="F420"/>
</dbReference>
<feature type="binding site" evidence="7">
    <location>
        <position position="113"/>
    </location>
    <ligand>
        <name>S-adenosyl-L-methionine</name>
        <dbReference type="ChEBI" id="CHEBI:59789"/>
    </ligand>
</feature>
<dbReference type="GO" id="GO:0046872">
    <property type="term" value="F:metal ion binding"/>
    <property type="evidence" value="ECO:0007669"/>
    <property type="project" value="UniProtKB-KW"/>
</dbReference>
<keyword evidence="3" id="KW-0479">Metal-binding</keyword>
<feature type="binding site" evidence="6">
    <location>
        <position position="111"/>
    </location>
    <ligand>
        <name>[4Fe-4S] cluster</name>
        <dbReference type="ChEBI" id="CHEBI:49883"/>
        <note>4Fe-4S-S-AdoMet</note>
    </ligand>
</feature>
<evidence type="ECO:0000256" key="6">
    <source>
        <dbReference type="PIRSR" id="PIRSR004762-1"/>
    </source>
</evidence>
<evidence type="ECO:0000256" key="1">
    <source>
        <dbReference type="ARBA" id="ARBA00022485"/>
    </source>
</evidence>
<dbReference type="InterPro" id="IPR007197">
    <property type="entry name" value="rSAM"/>
</dbReference>
<keyword evidence="4 6" id="KW-0408">Iron</keyword>
<dbReference type="GO" id="GO:0051539">
    <property type="term" value="F:4 iron, 4 sulfur cluster binding"/>
    <property type="evidence" value="ECO:0007669"/>
    <property type="project" value="UniProtKB-KW"/>
</dbReference>
<dbReference type="SFLD" id="SFLDF00343">
    <property type="entry name" value="aminofutalosine_synthase_(mqnE"/>
    <property type="match status" value="1"/>
</dbReference>
<dbReference type="InterPro" id="IPR020050">
    <property type="entry name" value="FO_synthase_su2"/>
</dbReference>
<name>A0A075FVJ0_9EURY</name>
<dbReference type="SFLD" id="SFLDG01064">
    <property type="entry name" value="F420__menaquinone_cofactor_bio"/>
    <property type="match status" value="1"/>
</dbReference>
<dbReference type="Pfam" id="PF19288">
    <property type="entry name" value="CofH_C"/>
    <property type="match status" value="1"/>
</dbReference>
<dbReference type="InterPro" id="IPR045567">
    <property type="entry name" value="CofH/MnqC-like_C"/>
</dbReference>
<reference evidence="9" key="1">
    <citation type="journal article" date="2014" name="Genome Biol. Evol.">
        <title>Pangenome evidence for extensive interdomain horizontal transfer affecting lineage core and shell genes in uncultured planktonic thaumarchaeota and euryarchaeota.</title>
        <authorList>
            <person name="Deschamps P."/>
            <person name="Zivanovic Y."/>
            <person name="Moreira D."/>
            <person name="Rodriguez-Valera F."/>
            <person name="Lopez-Garcia P."/>
        </authorList>
    </citation>
    <scope>NUCLEOTIDE SEQUENCE</scope>
</reference>
<accession>A0A075FVJ0</accession>
<dbReference type="SUPFAM" id="SSF102114">
    <property type="entry name" value="Radical SAM enzymes"/>
    <property type="match status" value="1"/>
</dbReference>
<evidence type="ECO:0000256" key="5">
    <source>
        <dbReference type="ARBA" id="ARBA00023014"/>
    </source>
</evidence>
<feature type="binding site" evidence="7">
    <location>
        <position position="218"/>
    </location>
    <ligand>
        <name>S-adenosyl-L-methionine</name>
        <dbReference type="ChEBI" id="CHEBI:59789"/>
    </ligand>
</feature>
<sequence>MCGQLREMHLESPFQWRGTVETSSNDPVIDGSSAPILELPESMSNEIRMILNKVLSGQRISCQEGVILHDKCDLPTLSNVANSLKQKRYGNFVFYNRNLHVNQTNVCVLACKFCAFRRGIKAADAYSLSVQEYLGRIAPLSEIITEVHTVGGLHPEWDIEYYEGLFSAFKNQYPNISLKALTAVEIKHLAEISNLSISETIIRLNKAGLNSIPGGGAEILVDEIRDIICKGKESSEEYLEIHKTAHQLKIPTNCTMLFGTVETTLHRMIHLDKLRTLQDETRGFQCFVPYPYLPDSSRLPEAQLATSNEILRMISISRIMLDNIPHIKAYRMNIGDHISALALLSGADDIDGTVSHEEIMHLAGSNTPLDNLDIDLATLIESIGGIAVERNTDYTQFRNFRRQNPPDNNGLPMVSI</sequence>
<dbReference type="PANTHER" id="PTHR43076:SF7">
    <property type="entry name" value="AMINODEOXYFUTALOSINE SYNTHASE"/>
    <property type="match status" value="1"/>
</dbReference>
<dbReference type="InterPro" id="IPR013785">
    <property type="entry name" value="Aldolase_TIM"/>
</dbReference>
<dbReference type="Pfam" id="PF04055">
    <property type="entry name" value="Radical_SAM"/>
    <property type="match status" value="1"/>
</dbReference>
<dbReference type="InterPro" id="IPR058240">
    <property type="entry name" value="rSAM_sf"/>
</dbReference>
<dbReference type="NCBIfam" id="TIGR00423">
    <property type="entry name" value="CofH family radical SAM protein"/>
    <property type="match status" value="1"/>
</dbReference>
<evidence type="ECO:0000256" key="4">
    <source>
        <dbReference type="ARBA" id="ARBA00023004"/>
    </source>
</evidence>
<dbReference type="AlphaFoldDB" id="A0A075FVJ0"/>
<dbReference type="SFLD" id="SFLDS00029">
    <property type="entry name" value="Radical_SAM"/>
    <property type="match status" value="1"/>
</dbReference>
<evidence type="ECO:0000259" key="8">
    <source>
        <dbReference type="PROSITE" id="PS51918"/>
    </source>
</evidence>
<dbReference type="PROSITE" id="PS51918">
    <property type="entry name" value="RADICAL_SAM"/>
    <property type="match status" value="1"/>
</dbReference>
<dbReference type="GO" id="GO:0044689">
    <property type="term" value="F:7,8-didemethyl-8-hydroxy-5-deazariboflavin synthase activity"/>
    <property type="evidence" value="ECO:0007669"/>
    <property type="project" value="TreeGrafter"/>
</dbReference>
<feature type="binding site" evidence="6">
    <location>
        <position position="107"/>
    </location>
    <ligand>
        <name>[4Fe-4S] cluster</name>
        <dbReference type="ChEBI" id="CHEBI:49883"/>
        <note>4Fe-4S-S-AdoMet</note>
    </ligand>
</feature>
<dbReference type="SFLD" id="SFLDG01389">
    <property type="entry name" value="menaquinone_synthsis_involved"/>
    <property type="match status" value="1"/>
</dbReference>
<comment type="cofactor">
    <cofactor evidence="6">
        <name>[4Fe-4S] cluster</name>
        <dbReference type="ChEBI" id="CHEBI:49883"/>
    </cofactor>
    <text evidence="6">Binds 1 [4Fe-4S] cluster. The cluster is coordinated with 3 cysteines and an exchangeable S-adenosyl-L-methionine.</text>
</comment>
<evidence type="ECO:0000256" key="3">
    <source>
        <dbReference type="ARBA" id="ARBA00022723"/>
    </source>
</evidence>
<organism evidence="9">
    <name type="scientific">uncultured marine group II/III euryarchaeote AD1000_65_C10</name>
    <dbReference type="NCBI Taxonomy" id="1457794"/>
    <lineage>
        <taxon>Archaea</taxon>
        <taxon>Methanobacteriati</taxon>
        <taxon>Methanobacteriota</taxon>
        <taxon>environmental samples</taxon>
    </lineage>
</organism>
<feature type="binding site" evidence="6">
    <location>
        <position position="114"/>
    </location>
    <ligand>
        <name>[4Fe-4S] cluster</name>
        <dbReference type="ChEBI" id="CHEBI:49883"/>
        <note>4Fe-4S-S-AdoMet</note>
    </ligand>
</feature>
<dbReference type="GO" id="GO:0016765">
    <property type="term" value="F:transferase activity, transferring alkyl or aryl (other than methyl) groups"/>
    <property type="evidence" value="ECO:0007669"/>
    <property type="project" value="InterPro"/>
</dbReference>
<protein>
    <submittedName>
        <fullName evidence="9">Menaquinone biosynthesis protein</fullName>
    </submittedName>
</protein>
<evidence type="ECO:0000313" key="9">
    <source>
        <dbReference type="EMBL" id="AIE95373.1"/>
    </source>
</evidence>
<keyword evidence="5 6" id="KW-0411">Iron-sulfur</keyword>
<keyword evidence="1 6" id="KW-0004">4Fe-4S</keyword>
<dbReference type="Gene3D" id="3.20.20.70">
    <property type="entry name" value="Aldolase class I"/>
    <property type="match status" value="1"/>
</dbReference>
<dbReference type="PANTHER" id="PTHR43076">
    <property type="entry name" value="FO SYNTHASE (COFH)"/>
    <property type="match status" value="1"/>
</dbReference>
<feature type="domain" description="Radical SAM core" evidence="8">
    <location>
        <begin position="93"/>
        <end position="325"/>
    </location>
</feature>
<keyword evidence="2 6" id="KW-0949">S-adenosyl-L-methionine</keyword>
<dbReference type="EMBL" id="KF900449">
    <property type="protein sequence ID" value="AIE95373.1"/>
    <property type="molecule type" value="Genomic_DNA"/>
</dbReference>
<proteinExistence type="predicted"/>